<evidence type="ECO:0000313" key="3">
    <source>
        <dbReference type="EMBL" id="GAC93727.1"/>
    </source>
</evidence>
<keyword evidence="1" id="KW-0378">Hydrolase</keyword>
<evidence type="ECO:0000313" key="4">
    <source>
        <dbReference type="Proteomes" id="UP000014071"/>
    </source>
</evidence>
<dbReference type="EMBL" id="DF238778">
    <property type="protein sequence ID" value="GAC93727.1"/>
    <property type="molecule type" value="Genomic_DNA"/>
</dbReference>
<dbReference type="Proteomes" id="UP000014071">
    <property type="component" value="Unassembled WGS sequence"/>
</dbReference>
<dbReference type="InterPro" id="IPR000675">
    <property type="entry name" value="Cutinase/axe"/>
</dbReference>
<dbReference type="PANTHER" id="PTHR33630">
    <property type="entry name" value="CUTINASE RV1984C-RELATED-RELATED"/>
    <property type="match status" value="1"/>
</dbReference>
<dbReference type="PANTHER" id="PTHR33630:SF9">
    <property type="entry name" value="CUTINASE 4"/>
    <property type="match status" value="1"/>
</dbReference>
<dbReference type="HOGENOM" id="CLU_056421_0_0_1"/>
<dbReference type="OrthoDB" id="2586582at2759"/>
<sequence length="407" mass="44307">MFRIASSLEEVDRYDDEENYHPKSITAHGRDDLDEHAHQSIALLLSSRSSTNVDVIRSGIHREIFQRHGTSIRISSIATDSQDIRTQSGIMHVSGFVKGAAAAALLLVGTSSATRISKPSPYDKYALLAQQMGSGDVSSSSLVQPTWMRLQQHLTLPDTSNPELAYESLGLIVPGLNLSVLKGEGGNYSLAGIPLNNTASLNEEEIARARNCPEIEFITTRGANDSYPDSFWLMEMARQVMSQLPNGTSRRTETRYNSSIGNDLTSQVNAALNGSYWIANYTTLLAQSCPDTTIIMMAYSLGSAANIIATNRPRFPHSRIKALVYWGSPLHSPGRPQNRGTAQSALGQVGLVGYRTPRGIQPIVRDYCNEGDIICTSSGNLTVHLGYANSSIQDETVDYLVKAALQA</sequence>
<dbReference type="InterPro" id="IPR029058">
    <property type="entry name" value="AB_hydrolase_fold"/>
</dbReference>
<evidence type="ECO:0000256" key="1">
    <source>
        <dbReference type="ARBA" id="ARBA00022801"/>
    </source>
</evidence>
<dbReference type="GeneID" id="24106593"/>
<dbReference type="SUPFAM" id="SSF53474">
    <property type="entry name" value="alpha/beta-Hydrolases"/>
    <property type="match status" value="1"/>
</dbReference>
<evidence type="ECO:0000256" key="2">
    <source>
        <dbReference type="ARBA" id="ARBA00023157"/>
    </source>
</evidence>
<dbReference type="eggNOG" id="ENOG502T0K5">
    <property type="taxonomic scope" value="Eukaryota"/>
</dbReference>
<proteinExistence type="predicted"/>
<dbReference type="Pfam" id="PF01083">
    <property type="entry name" value="Cutinase"/>
    <property type="match status" value="1"/>
</dbReference>
<dbReference type="Gene3D" id="3.40.50.1820">
    <property type="entry name" value="alpha/beta hydrolase"/>
    <property type="match status" value="1"/>
</dbReference>
<protein>
    <submittedName>
        <fullName evidence="3">Acetylxylan esterase</fullName>
    </submittedName>
</protein>
<dbReference type="RefSeq" id="XP_012187314.1">
    <property type="nucleotide sequence ID" value="XM_012331924.1"/>
</dbReference>
<organism evidence="3 4">
    <name type="scientific">Pseudozyma hubeiensis (strain SY62)</name>
    <name type="common">Yeast</name>
    <dbReference type="NCBI Taxonomy" id="1305764"/>
    <lineage>
        <taxon>Eukaryota</taxon>
        <taxon>Fungi</taxon>
        <taxon>Dikarya</taxon>
        <taxon>Basidiomycota</taxon>
        <taxon>Ustilaginomycotina</taxon>
        <taxon>Ustilaginomycetes</taxon>
        <taxon>Ustilaginales</taxon>
        <taxon>Ustilaginaceae</taxon>
        <taxon>Pseudozyma</taxon>
    </lineage>
</organism>
<dbReference type="SMART" id="SM01110">
    <property type="entry name" value="Cutinase"/>
    <property type="match status" value="1"/>
</dbReference>
<reference evidence="4" key="1">
    <citation type="journal article" date="2013" name="Genome Announc.">
        <title>Draft genome sequence of the basidiomycetous yeast-like fungus Pseudozyma hubeiensis SY62, which produces an abundant amount of the biosurfactant mannosylerythritol lipids.</title>
        <authorList>
            <person name="Konishi M."/>
            <person name="Hatada Y."/>
            <person name="Horiuchi J."/>
        </authorList>
    </citation>
    <scope>NUCLEOTIDE SEQUENCE [LARGE SCALE GENOMIC DNA]</scope>
    <source>
        <strain evidence="4">SY62</strain>
    </source>
</reference>
<accession>R9NYK5</accession>
<keyword evidence="2" id="KW-1015">Disulfide bond</keyword>
<name>R9NYK5_PSEHS</name>
<dbReference type="AlphaFoldDB" id="R9NYK5"/>
<gene>
    <name evidence="3" type="ORF">PHSY_001292</name>
</gene>
<dbReference type="STRING" id="1305764.R9NYK5"/>
<keyword evidence="4" id="KW-1185">Reference proteome</keyword>
<dbReference type="GO" id="GO:0052689">
    <property type="term" value="F:carboxylic ester hydrolase activity"/>
    <property type="evidence" value="ECO:0007669"/>
    <property type="project" value="UniProtKB-ARBA"/>
</dbReference>